<organism evidence="1 2">
    <name type="scientific">Aurantiacibacter gangjinensis</name>
    <dbReference type="NCBI Taxonomy" id="502682"/>
    <lineage>
        <taxon>Bacteria</taxon>
        <taxon>Pseudomonadati</taxon>
        <taxon>Pseudomonadota</taxon>
        <taxon>Alphaproteobacteria</taxon>
        <taxon>Sphingomonadales</taxon>
        <taxon>Erythrobacteraceae</taxon>
        <taxon>Aurantiacibacter</taxon>
    </lineage>
</organism>
<dbReference type="KEGG" id="egn:BMF35_b0171"/>
<dbReference type="Pfam" id="PF12204">
    <property type="entry name" value="DUF3598_N"/>
    <property type="match status" value="1"/>
</dbReference>
<dbReference type="Gene3D" id="2.40.128.20">
    <property type="match status" value="1"/>
</dbReference>
<protein>
    <submittedName>
        <fullName evidence="1">Uncharacterized protein</fullName>
    </submittedName>
</protein>
<keyword evidence="2" id="KW-1185">Reference proteome</keyword>
<gene>
    <name evidence="1" type="ORF">AAW01_12155</name>
</gene>
<dbReference type="AlphaFoldDB" id="A0A0G9MJV5"/>
<dbReference type="EMBL" id="LBHC01000003">
    <property type="protein sequence ID" value="KLE31016.1"/>
    <property type="molecule type" value="Genomic_DNA"/>
</dbReference>
<dbReference type="InterPro" id="IPR012674">
    <property type="entry name" value="Calycin"/>
</dbReference>
<dbReference type="STRING" id="502682.BMF35_b0171"/>
<sequence>MVEQMEGEWVGTFRRFGPDGLLQSELPSRIIVRFPANDARGEYHQTNILTLETGEEQRVDSFGRWDDNVLRFTNERLEGSYFLLPEDPTGRTSVLLMRFTDGSGLEISEIITLSADGQQRHRVAQFFRNGDLLRRTLVDEARAR</sequence>
<dbReference type="SUPFAM" id="SSF50814">
    <property type="entry name" value="Lipocalins"/>
    <property type="match status" value="1"/>
</dbReference>
<evidence type="ECO:0000313" key="1">
    <source>
        <dbReference type="EMBL" id="KLE31016.1"/>
    </source>
</evidence>
<dbReference type="Proteomes" id="UP000053070">
    <property type="component" value="Unassembled WGS sequence"/>
</dbReference>
<proteinExistence type="predicted"/>
<accession>A0A0G9MJV5</accession>
<comment type="caution">
    <text evidence="1">The sequence shown here is derived from an EMBL/GenBank/DDBJ whole genome shotgun (WGS) entry which is preliminary data.</text>
</comment>
<evidence type="ECO:0000313" key="2">
    <source>
        <dbReference type="Proteomes" id="UP000053070"/>
    </source>
</evidence>
<name>A0A0G9MJV5_9SPHN</name>
<reference evidence="1 2" key="1">
    <citation type="submission" date="2015-04" db="EMBL/GenBank/DDBJ databases">
        <title>The draft genome sequence of Erythrobacr gangjinensis K7-2.</title>
        <authorList>
            <person name="Zhuang L."/>
            <person name="Liu Y."/>
            <person name="Shao Z."/>
        </authorList>
    </citation>
    <scope>NUCLEOTIDE SEQUENCE [LARGE SCALE GENOMIC DNA]</scope>
    <source>
        <strain evidence="1 2">K7-2</strain>
    </source>
</reference>
<dbReference type="PATRIC" id="fig|502682.8.peg.2478"/>
<dbReference type="InterPro" id="IPR022017">
    <property type="entry name" value="BFA1-like_DUF3598"/>
</dbReference>